<feature type="non-terminal residue" evidence="1">
    <location>
        <position position="142"/>
    </location>
</feature>
<sequence>EIRTEVPTYFSRQQYTAATIDRLLVNTPEHYLIATDIHLSVAMDPVEMAQSRLSDLSSSHASFRAKQNIPEEEQRIPEMVSTDDGYKIILDSLMNMSHSIYHIDLATNMHEPFSYVLPEQHKLRSELETNLQLKRILVKSVL</sequence>
<accession>A0ABN9XBP8</accession>
<name>A0ABN9XBP8_9DINO</name>
<dbReference type="Proteomes" id="UP001189429">
    <property type="component" value="Unassembled WGS sequence"/>
</dbReference>
<evidence type="ECO:0000313" key="1">
    <source>
        <dbReference type="EMBL" id="CAK0896378.1"/>
    </source>
</evidence>
<dbReference type="EMBL" id="CAUYUJ010020178">
    <property type="protein sequence ID" value="CAK0896378.1"/>
    <property type="molecule type" value="Genomic_DNA"/>
</dbReference>
<comment type="caution">
    <text evidence="1">The sequence shown here is derived from an EMBL/GenBank/DDBJ whole genome shotgun (WGS) entry which is preliminary data.</text>
</comment>
<protein>
    <submittedName>
        <fullName evidence="1">Uncharacterized protein</fullName>
    </submittedName>
</protein>
<evidence type="ECO:0000313" key="2">
    <source>
        <dbReference type="Proteomes" id="UP001189429"/>
    </source>
</evidence>
<organism evidence="1 2">
    <name type="scientific">Prorocentrum cordatum</name>
    <dbReference type="NCBI Taxonomy" id="2364126"/>
    <lineage>
        <taxon>Eukaryota</taxon>
        <taxon>Sar</taxon>
        <taxon>Alveolata</taxon>
        <taxon>Dinophyceae</taxon>
        <taxon>Prorocentrales</taxon>
        <taxon>Prorocentraceae</taxon>
        <taxon>Prorocentrum</taxon>
    </lineage>
</organism>
<gene>
    <name evidence="1" type="ORF">PCOR1329_LOCUS74864</name>
</gene>
<keyword evidence="2" id="KW-1185">Reference proteome</keyword>
<feature type="non-terminal residue" evidence="1">
    <location>
        <position position="1"/>
    </location>
</feature>
<reference evidence="1" key="1">
    <citation type="submission" date="2023-10" db="EMBL/GenBank/DDBJ databases">
        <authorList>
            <person name="Chen Y."/>
            <person name="Shah S."/>
            <person name="Dougan E. K."/>
            <person name="Thang M."/>
            <person name="Chan C."/>
        </authorList>
    </citation>
    <scope>NUCLEOTIDE SEQUENCE [LARGE SCALE GENOMIC DNA]</scope>
</reference>
<proteinExistence type="predicted"/>